<dbReference type="RefSeq" id="WP_202989684.1">
    <property type="nucleotide sequence ID" value="NZ_JAENHO010000001.1"/>
</dbReference>
<feature type="transmembrane region" description="Helical" evidence="7">
    <location>
        <begin position="144"/>
        <end position="162"/>
    </location>
</feature>
<dbReference type="PROSITE" id="PS50929">
    <property type="entry name" value="ABC_TM1F"/>
    <property type="match status" value="1"/>
</dbReference>
<dbReference type="CDD" id="cd07346">
    <property type="entry name" value="ABC_6TM_exporters"/>
    <property type="match status" value="1"/>
</dbReference>
<feature type="transmembrane region" description="Helical" evidence="7">
    <location>
        <begin position="30"/>
        <end position="54"/>
    </location>
</feature>
<feature type="domain" description="ABC transmembrane type-1" evidence="9">
    <location>
        <begin position="30"/>
        <end position="312"/>
    </location>
</feature>
<dbReference type="PANTHER" id="PTHR43394:SF1">
    <property type="entry name" value="ATP-BINDING CASSETTE SUB-FAMILY B MEMBER 10, MITOCHONDRIAL"/>
    <property type="match status" value="1"/>
</dbReference>
<dbReference type="InterPro" id="IPR003439">
    <property type="entry name" value="ABC_transporter-like_ATP-bd"/>
</dbReference>
<gene>
    <name evidence="10" type="ORF">JKJ07_03260</name>
</gene>
<comment type="subcellular location">
    <subcellularLocation>
        <location evidence="1">Cell membrane</location>
        <topology evidence="1">Multi-pass membrane protein</topology>
    </subcellularLocation>
</comment>
<organism evidence="10 11">
    <name type="scientific">Paractinoplanes lichenicola</name>
    <dbReference type="NCBI Taxonomy" id="2802976"/>
    <lineage>
        <taxon>Bacteria</taxon>
        <taxon>Bacillati</taxon>
        <taxon>Actinomycetota</taxon>
        <taxon>Actinomycetes</taxon>
        <taxon>Micromonosporales</taxon>
        <taxon>Micromonosporaceae</taxon>
        <taxon>Paractinoplanes</taxon>
    </lineage>
</organism>
<feature type="transmembrane region" description="Helical" evidence="7">
    <location>
        <begin position="66"/>
        <end position="91"/>
    </location>
</feature>
<evidence type="ECO:0000256" key="5">
    <source>
        <dbReference type="ARBA" id="ARBA00022989"/>
    </source>
</evidence>
<keyword evidence="5 7" id="KW-1133">Transmembrane helix</keyword>
<proteinExistence type="predicted"/>
<dbReference type="Pfam" id="PF00005">
    <property type="entry name" value="ABC_tran"/>
    <property type="match status" value="1"/>
</dbReference>
<dbReference type="InterPro" id="IPR027417">
    <property type="entry name" value="P-loop_NTPase"/>
</dbReference>
<dbReference type="InterPro" id="IPR039421">
    <property type="entry name" value="Type_1_exporter"/>
</dbReference>
<evidence type="ECO:0000313" key="11">
    <source>
        <dbReference type="Proteomes" id="UP000598996"/>
    </source>
</evidence>
<evidence type="ECO:0000256" key="4">
    <source>
        <dbReference type="ARBA" id="ARBA00022840"/>
    </source>
</evidence>
<dbReference type="Proteomes" id="UP000598996">
    <property type="component" value="Unassembled WGS sequence"/>
</dbReference>
<reference evidence="10 11" key="1">
    <citation type="submission" date="2021-01" db="EMBL/GenBank/DDBJ databases">
        <title>Actinoplanes sp. nov. LDG1-01 isolated from lichen.</title>
        <authorList>
            <person name="Saeng-In P."/>
            <person name="Phongsopitanun W."/>
            <person name="Kanchanasin P."/>
            <person name="Yuki M."/>
            <person name="Kudo T."/>
            <person name="Ohkuma M."/>
            <person name="Tanasupawat S."/>
        </authorList>
    </citation>
    <scope>NUCLEOTIDE SEQUENCE [LARGE SCALE GENOMIC DNA]</scope>
    <source>
        <strain evidence="10 11">LDG1-01</strain>
    </source>
</reference>
<dbReference type="SUPFAM" id="SSF52540">
    <property type="entry name" value="P-loop containing nucleoside triphosphate hydrolases"/>
    <property type="match status" value="1"/>
</dbReference>
<evidence type="ECO:0000256" key="3">
    <source>
        <dbReference type="ARBA" id="ARBA00022741"/>
    </source>
</evidence>
<evidence type="ECO:0000256" key="7">
    <source>
        <dbReference type="SAM" id="Phobius"/>
    </source>
</evidence>
<evidence type="ECO:0000313" key="10">
    <source>
        <dbReference type="EMBL" id="MBL7253322.1"/>
    </source>
</evidence>
<dbReference type="SMART" id="SM00382">
    <property type="entry name" value="AAA"/>
    <property type="match status" value="1"/>
</dbReference>
<evidence type="ECO:0000256" key="6">
    <source>
        <dbReference type="ARBA" id="ARBA00023136"/>
    </source>
</evidence>
<dbReference type="InterPro" id="IPR003593">
    <property type="entry name" value="AAA+_ATPase"/>
</dbReference>
<dbReference type="InterPro" id="IPR011527">
    <property type="entry name" value="ABC1_TM_dom"/>
</dbReference>
<dbReference type="PANTHER" id="PTHR43394">
    <property type="entry name" value="ATP-DEPENDENT PERMEASE MDL1, MITOCHONDRIAL"/>
    <property type="match status" value="1"/>
</dbReference>
<name>A0ABS1VF46_9ACTN</name>
<keyword evidence="11" id="KW-1185">Reference proteome</keyword>
<dbReference type="InterPro" id="IPR036640">
    <property type="entry name" value="ABC1_TM_sf"/>
</dbReference>
<dbReference type="SUPFAM" id="SSF90123">
    <property type="entry name" value="ABC transporter transmembrane region"/>
    <property type="match status" value="1"/>
</dbReference>
<dbReference type="Pfam" id="PF00664">
    <property type="entry name" value="ABC_membrane"/>
    <property type="match status" value="1"/>
</dbReference>
<evidence type="ECO:0000259" key="8">
    <source>
        <dbReference type="PROSITE" id="PS50893"/>
    </source>
</evidence>
<evidence type="ECO:0000256" key="1">
    <source>
        <dbReference type="ARBA" id="ARBA00004651"/>
    </source>
</evidence>
<feature type="transmembrane region" description="Helical" evidence="7">
    <location>
        <begin position="169"/>
        <end position="188"/>
    </location>
</feature>
<dbReference type="PROSITE" id="PS50893">
    <property type="entry name" value="ABC_TRANSPORTER_2"/>
    <property type="match status" value="1"/>
</dbReference>
<dbReference type="Gene3D" id="3.40.50.300">
    <property type="entry name" value="P-loop containing nucleotide triphosphate hydrolases"/>
    <property type="match status" value="1"/>
</dbReference>
<keyword evidence="3" id="KW-0547">Nucleotide-binding</keyword>
<dbReference type="EMBL" id="JAENHO010000001">
    <property type="protein sequence ID" value="MBL7253322.1"/>
    <property type="molecule type" value="Genomic_DNA"/>
</dbReference>
<accession>A0ABS1VF46</accession>
<comment type="caution">
    <text evidence="10">The sequence shown here is derived from an EMBL/GenBank/DDBJ whole genome shotgun (WGS) entry which is preliminary data.</text>
</comment>
<keyword evidence="6 7" id="KW-0472">Membrane</keyword>
<dbReference type="Gene3D" id="1.20.1560.10">
    <property type="entry name" value="ABC transporter type 1, transmembrane domain"/>
    <property type="match status" value="1"/>
</dbReference>
<protein>
    <submittedName>
        <fullName evidence="10">ABC transporter ATP-binding protein</fullName>
    </submittedName>
</protein>
<dbReference type="GO" id="GO:0005524">
    <property type="term" value="F:ATP binding"/>
    <property type="evidence" value="ECO:0007669"/>
    <property type="project" value="UniProtKB-KW"/>
</dbReference>
<evidence type="ECO:0000256" key="2">
    <source>
        <dbReference type="ARBA" id="ARBA00022692"/>
    </source>
</evidence>
<evidence type="ECO:0000259" key="9">
    <source>
        <dbReference type="PROSITE" id="PS50929"/>
    </source>
</evidence>
<sequence length="577" mass="59259">MTGQILPIADGRRTRAWLGAELWQRKGSSAVTLAAGLLAAGASIIPAYALGLLVDRIRAGSEPGAILGVAVTIVAAAVAGGVATGVAGHLISRLGSRILADLREQTVATALRLPALVLDRAGRGDLLSRVSADIAAIGRAVSEFLPGMISALLLTTLSLIAMAGLDWRLGLAGALSVPLYVIGLRWYLPRAAPSYAAERVAIADRSQLFVEGMQGLATVHAYRLEDRHRADIETASARARDISMSVFGLYTRFVGRINRAELIGLGAVLVTGFLLVRSGQVTVGEVSAAALLFHRLFNPMAMLMATFDRAQDAGASLARLVGVLGMPVEQRDGAEPPPGRELALDDVSFAYGDGPPVLDGVSLRVAPGERVALVGSTGAGKTTAASLAAGILRPDRGRATVGGVAVTDLPASTVAIVSQETHVFAGPLADDLRLARPAATDDEVTAALARVGALTWARDLPAGLGTVVGDGGHALTAAQAQQLALARVVLLDPPVVVLDEATAEAGSAGARDLEQAAAAALEGRTALVVAHRLTQAAAADRVIVMEHGTIVESGPHADLVAAGGRYADLWAAWSARS</sequence>
<feature type="domain" description="ABC transporter" evidence="8">
    <location>
        <begin position="342"/>
        <end position="572"/>
    </location>
</feature>
<keyword evidence="2 7" id="KW-0812">Transmembrane</keyword>
<keyword evidence="4 10" id="KW-0067">ATP-binding</keyword>